<evidence type="ECO:0000313" key="10">
    <source>
        <dbReference type="Proteomes" id="UP000799441"/>
    </source>
</evidence>
<proteinExistence type="inferred from homology"/>
<dbReference type="OrthoDB" id="329139at2759"/>
<dbReference type="Gene3D" id="3.30.2380.10">
    <property type="entry name" value="CGI121/TPRKB"/>
    <property type="match status" value="1"/>
</dbReference>
<dbReference type="Proteomes" id="UP000799441">
    <property type="component" value="Unassembled WGS sequence"/>
</dbReference>
<evidence type="ECO:0000256" key="2">
    <source>
        <dbReference type="ARBA" id="ARBA00005546"/>
    </source>
</evidence>
<protein>
    <recommendedName>
        <fullName evidence="4">EKC/KEOPS complex subunit CGI121</fullName>
    </recommendedName>
    <alternativeName>
        <fullName evidence="3">EKC/KEOPS complex subunit cgi121</fullName>
    </alternativeName>
</protein>
<organism evidence="9 10">
    <name type="scientific">Polychaeton citri CBS 116435</name>
    <dbReference type="NCBI Taxonomy" id="1314669"/>
    <lineage>
        <taxon>Eukaryota</taxon>
        <taxon>Fungi</taxon>
        <taxon>Dikarya</taxon>
        <taxon>Ascomycota</taxon>
        <taxon>Pezizomycotina</taxon>
        <taxon>Dothideomycetes</taxon>
        <taxon>Dothideomycetidae</taxon>
        <taxon>Capnodiales</taxon>
        <taxon>Capnodiaceae</taxon>
        <taxon>Polychaeton</taxon>
    </lineage>
</organism>
<comment type="similarity">
    <text evidence="2 8">Belongs to the CGI121/TPRKB family.</text>
</comment>
<keyword evidence="10" id="KW-1185">Reference proteome</keyword>
<dbReference type="GO" id="GO:0005829">
    <property type="term" value="C:cytosol"/>
    <property type="evidence" value="ECO:0007669"/>
    <property type="project" value="TreeGrafter"/>
</dbReference>
<keyword evidence="6 8" id="KW-0539">Nucleus</keyword>
<dbReference type="GO" id="GO:0000408">
    <property type="term" value="C:EKC/KEOPS complex"/>
    <property type="evidence" value="ECO:0007669"/>
    <property type="project" value="TreeGrafter"/>
</dbReference>
<evidence type="ECO:0000256" key="6">
    <source>
        <dbReference type="ARBA" id="ARBA00023242"/>
    </source>
</evidence>
<reference evidence="9" key="1">
    <citation type="journal article" date="2020" name="Stud. Mycol.">
        <title>101 Dothideomycetes genomes: a test case for predicting lifestyles and emergence of pathogens.</title>
        <authorList>
            <person name="Haridas S."/>
            <person name="Albert R."/>
            <person name="Binder M."/>
            <person name="Bloem J."/>
            <person name="Labutti K."/>
            <person name="Salamov A."/>
            <person name="Andreopoulos B."/>
            <person name="Baker S."/>
            <person name="Barry K."/>
            <person name="Bills G."/>
            <person name="Bluhm B."/>
            <person name="Cannon C."/>
            <person name="Castanera R."/>
            <person name="Culley D."/>
            <person name="Daum C."/>
            <person name="Ezra D."/>
            <person name="Gonzalez J."/>
            <person name="Henrissat B."/>
            <person name="Kuo A."/>
            <person name="Liang C."/>
            <person name="Lipzen A."/>
            <person name="Lutzoni F."/>
            <person name="Magnuson J."/>
            <person name="Mondo S."/>
            <person name="Nolan M."/>
            <person name="Ohm R."/>
            <person name="Pangilinan J."/>
            <person name="Park H.-J."/>
            <person name="Ramirez L."/>
            <person name="Alfaro M."/>
            <person name="Sun H."/>
            <person name="Tritt A."/>
            <person name="Yoshinaga Y."/>
            <person name="Zwiers L.-H."/>
            <person name="Turgeon B."/>
            <person name="Goodwin S."/>
            <person name="Spatafora J."/>
            <person name="Crous P."/>
            <person name="Grigoriev I."/>
        </authorList>
    </citation>
    <scope>NUCLEOTIDE SEQUENCE</scope>
    <source>
        <strain evidence="9">CBS 116435</strain>
    </source>
</reference>
<dbReference type="InterPro" id="IPR036504">
    <property type="entry name" value="CGI121/TPRKB_sf"/>
</dbReference>
<dbReference type="SUPFAM" id="SSF143870">
    <property type="entry name" value="PF0523-like"/>
    <property type="match status" value="1"/>
</dbReference>
<evidence type="ECO:0000256" key="4">
    <source>
        <dbReference type="ARBA" id="ARBA00016009"/>
    </source>
</evidence>
<dbReference type="EMBL" id="MU003776">
    <property type="protein sequence ID" value="KAF2723525.1"/>
    <property type="molecule type" value="Genomic_DNA"/>
</dbReference>
<comment type="caution">
    <text evidence="9">The sequence shown here is derived from an EMBL/GenBank/DDBJ whole genome shotgun (WGS) entry which is preliminary data.</text>
</comment>
<dbReference type="PANTHER" id="PTHR15840">
    <property type="entry name" value="CGI-121 FAMILY MEMBER"/>
    <property type="match status" value="1"/>
</dbReference>
<name>A0A9P4USX1_9PEZI</name>
<dbReference type="GO" id="GO:0005634">
    <property type="term" value="C:nucleus"/>
    <property type="evidence" value="ECO:0007669"/>
    <property type="project" value="UniProtKB-SubCell"/>
</dbReference>
<dbReference type="AlphaFoldDB" id="A0A9P4USX1"/>
<evidence type="ECO:0000256" key="3">
    <source>
        <dbReference type="ARBA" id="ARBA00015316"/>
    </source>
</evidence>
<evidence type="ECO:0000256" key="5">
    <source>
        <dbReference type="ARBA" id="ARBA00022694"/>
    </source>
</evidence>
<dbReference type="Pfam" id="PF08617">
    <property type="entry name" value="CGI-121"/>
    <property type="match status" value="1"/>
</dbReference>
<dbReference type="GO" id="GO:0002949">
    <property type="term" value="P:tRNA threonylcarbamoyladenosine modification"/>
    <property type="evidence" value="ECO:0007669"/>
    <property type="project" value="TreeGrafter"/>
</dbReference>
<dbReference type="PANTHER" id="PTHR15840:SF10">
    <property type="entry name" value="EKC_KEOPS COMPLEX SUBUNIT TPRKB"/>
    <property type="match status" value="1"/>
</dbReference>
<evidence type="ECO:0000256" key="7">
    <source>
        <dbReference type="ARBA" id="ARBA00025043"/>
    </source>
</evidence>
<comment type="subcellular location">
    <subcellularLocation>
        <location evidence="1">Nucleus</location>
    </subcellularLocation>
</comment>
<evidence type="ECO:0000256" key="8">
    <source>
        <dbReference type="RuleBase" id="RU004398"/>
    </source>
</evidence>
<sequence>METVDIPHLAGHSLEMGLFIDVKNAAFLRQQLLSGNQDFEYAFLDASVLLTRNHILAACWRAIVDLNLDRLRSKNVHSEIVFSLSTNNNIAESFRKFGVQDETKNLVVIKVIPFKDSQEIIANVRKHITSAVEGEVTPVKDEALARCNDAAKLRKAYKLESPKKGTDETLWRQEAESFAIGSMALKGS</sequence>
<keyword evidence="5" id="KW-0819">tRNA processing</keyword>
<evidence type="ECO:0000313" key="9">
    <source>
        <dbReference type="EMBL" id="KAF2723525.1"/>
    </source>
</evidence>
<accession>A0A9P4USX1</accession>
<comment type="function">
    <text evidence="7">Component of the EKC/KEOPS complex that is required for the formation of a threonylcarbamoyl group on adenosine at position 37 (t(6)A37) in tRNAs that read codons beginning with adenine. The complex is probably involved in the transfer of the threonylcarbamoyl moiety of threonylcarbamoyl-AMP (TC-AMP) to the N6 group of A37. CGI121 acts as an allosteric effector that regulates the t(6)A activity of the complex. The EKC/KEOPS complex also promotes both telomere uncapping and telomere elongation. The complex is required for efficient recruitment of transcriptional coactivators. CGI121 is not required for tRNA modification.</text>
</comment>
<gene>
    <name evidence="9" type="ORF">K431DRAFT_282969</name>
</gene>
<dbReference type="InterPro" id="IPR013926">
    <property type="entry name" value="CGI121/TPRKB"/>
</dbReference>
<evidence type="ECO:0000256" key="1">
    <source>
        <dbReference type="ARBA" id="ARBA00004123"/>
    </source>
</evidence>